<feature type="transmembrane region" description="Helical" evidence="7">
    <location>
        <begin position="246"/>
        <end position="265"/>
    </location>
</feature>
<dbReference type="PANTHER" id="PTHR43124">
    <property type="entry name" value="PURINE EFFLUX PUMP PBUE"/>
    <property type="match status" value="1"/>
</dbReference>
<feature type="transmembrane region" description="Helical" evidence="7">
    <location>
        <begin position="296"/>
        <end position="317"/>
    </location>
</feature>
<dbReference type="RefSeq" id="WP_315572150.1">
    <property type="nucleotide sequence ID" value="NZ_CP118868.1"/>
</dbReference>
<evidence type="ECO:0000256" key="1">
    <source>
        <dbReference type="ARBA" id="ARBA00004651"/>
    </source>
</evidence>
<feature type="transmembrane region" description="Helical" evidence="7">
    <location>
        <begin position="107"/>
        <end position="128"/>
    </location>
</feature>
<evidence type="ECO:0000313" key="10">
    <source>
        <dbReference type="Proteomes" id="UP001220478"/>
    </source>
</evidence>
<feature type="transmembrane region" description="Helical" evidence="7">
    <location>
        <begin position="329"/>
        <end position="350"/>
    </location>
</feature>
<feature type="transmembrane region" description="Helical" evidence="7">
    <location>
        <begin position="362"/>
        <end position="380"/>
    </location>
</feature>
<keyword evidence="10" id="KW-1185">Reference proteome</keyword>
<organism evidence="9 10">
    <name type="scientific">Amygdalobacter indicium</name>
    <dbReference type="NCBI Taxonomy" id="3029272"/>
    <lineage>
        <taxon>Bacteria</taxon>
        <taxon>Bacillati</taxon>
        <taxon>Bacillota</taxon>
        <taxon>Clostridia</taxon>
        <taxon>Eubacteriales</taxon>
        <taxon>Oscillospiraceae</taxon>
        <taxon>Amygdalobacter</taxon>
    </lineage>
</organism>
<gene>
    <name evidence="9" type="ORF">PYS61_02920</name>
</gene>
<dbReference type="Gene3D" id="1.20.1250.20">
    <property type="entry name" value="MFS general substrate transporter like domains"/>
    <property type="match status" value="1"/>
</dbReference>
<evidence type="ECO:0000313" key="9">
    <source>
        <dbReference type="EMBL" id="WEG36136.1"/>
    </source>
</evidence>
<feature type="transmembrane region" description="Helical" evidence="7">
    <location>
        <begin position="82"/>
        <end position="101"/>
    </location>
</feature>
<dbReference type="SUPFAM" id="SSF103473">
    <property type="entry name" value="MFS general substrate transporter"/>
    <property type="match status" value="1"/>
</dbReference>
<name>A0ABY8C621_9FIRM</name>
<evidence type="ECO:0000259" key="8">
    <source>
        <dbReference type="PROSITE" id="PS50850"/>
    </source>
</evidence>
<feature type="transmembrane region" description="Helical" evidence="7">
    <location>
        <begin position="54"/>
        <end position="75"/>
    </location>
</feature>
<dbReference type="Proteomes" id="UP001220478">
    <property type="component" value="Chromosome"/>
</dbReference>
<dbReference type="InterPro" id="IPR020846">
    <property type="entry name" value="MFS_dom"/>
</dbReference>
<accession>A0ABY8C621</accession>
<keyword evidence="2" id="KW-0813">Transport</keyword>
<dbReference type="Pfam" id="PF07690">
    <property type="entry name" value="MFS_1"/>
    <property type="match status" value="1"/>
</dbReference>
<feature type="transmembrane region" description="Helical" evidence="7">
    <location>
        <begin position="168"/>
        <end position="191"/>
    </location>
</feature>
<feature type="transmembrane region" description="Helical" evidence="7">
    <location>
        <begin position="12"/>
        <end position="34"/>
    </location>
</feature>
<feature type="domain" description="Major facilitator superfamily (MFS) profile" evidence="8">
    <location>
        <begin position="16"/>
        <end position="385"/>
    </location>
</feature>
<reference evidence="9 10" key="1">
    <citation type="submission" date="2023-02" db="EMBL/GenBank/DDBJ databases">
        <title>Novel Oscillospiraceae bacterial genomes.</title>
        <authorList>
            <person name="Srinivasan S."/>
            <person name="Austin M.N."/>
            <person name="Fiedler T.L."/>
            <person name="Strenk S.M."/>
            <person name="Agnew K.J."/>
            <person name="Nagana Gowda G.A."/>
            <person name="Raftery D."/>
            <person name="Beamer M.A."/>
            <person name="Achilles S.L."/>
            <person name="Wiesenfeld H.C."/>
            <person name="Fredricks D.N."/>
            <person name="Hillier S.L."/>
        </authorList>
    </citation>
    <scope>NUCLEOTIDE SEQUENCE [LARGE SCALE GENOMIC DNA]</scope>
    <source>
        <strain evidence="9 10">CHIC02 1186E3-8</strain>
    </source>
</reference>
<comment type="subcellular location">
    <subcellularLocation>
        <location evidence="1">Cell membrane</location>
        <topology evidence="1">Multi-pass membrane protein</topology>
    </subcellularLocation>
</comment>
<keyword evidence="4 7" id="KW-0812">Transmembrane</keyword>
<keyword evidence="3" id="KW-1003">Cell membrane</keyword>
<dbReference type="PANTHER" id="PTHR43124:SF3">
    <property type="entry name" value="CHLORAMPHENICOL EFFLUX PUMP RV0191"/>
    <property type="match status" value="1"/>
</dbReference>
<keyword evidence="6 7" id="KW-0472">Membrane</keyword>
<sequence>MSPDILRSRRTLPLPLLLLMSAITFMAILCELVPSGLLPVMARGMHVQLTQAGQLIGIYALASAVCGLPLVSLTVACNRKTLLLFLLSGFSLSNFIVAWAPDFTVALVGRALGGVCAGTLWPMITAYGMTLAPVTAQGRAVTIIMGGITAGMAVGVPFLTFIGNYYGYRAAILILACLILLIAVLCFFYLPSVAGEKKAAANSPWTMLKNRGVLLVVLLTFLAVGANYGVYTFITDVVRDLGYPGVNQAQLLFGIGSIISVCLAIKLIDRYLPVLLIGIYVTGILVFLGFAQLGQIYLLDAGFLLWGISFGSLSSIFQTATSKQVSSGVAVANALQSASFNFSIMFGSFGAGKLLEQSNSKIMLYAAAVLLISGLLIALVNRRKMA</sequence>
<dbReference type="PROSITE" id="PS50850">
    <property type="entry name" value="MFS"/>
    <property type="match status" value="1"/>
</dbReference>
<feature type="transmembrane region" description="Helical" evidence="7">
    <location>
        <begin position="272"/>
        <end position="290"/>
    </location>
</feature>
<proteinExistence type="predicted"/>
<feature type="transmembrane region" description="Helical" evidence="7">
    <location>
        <begin position="140"/>
        <end position="162"/>
    </location>
</feature>
<feature type="transmembrane region" description="Helical" evidence="7">
    <location>
        <begin position="212"/>
        <end position="234"/>
    </location>
</feature>
<dbReference type="InterPro" id="IPR036259">
    <property type="entry name" value="MFS_trans_sf"/>
</dbReference>
<evidence type="ECO:0000256" key="3">
    <source>
        <dbReference type="ARBA" id="ARBA00022475"/>
    </source>
</evidence>
<dbReference type="InterPro" id="IPR050189">
    <property type="entry name" value="MFS_Efflux_Transporters"/>
</dbReference>
<protein>
    <submittedName>
        <fullName evidence="9">MFS transporter</fullName>
    </submittedName>
</protein>
<dbReference type="EMBL" id="CP118868">
    <property type="protein sequence ID" value="WEG36136.1"/>
    <property type="molecule type" value="Genomic_DNA"/>
</dbReference>
<evidence type="ECO:0000256" key="2">
    <source>
        <dbReference type="ARBA" id="ARBA00022448"/>
    </source>
</evidence>
<evidence type="ECO:0000256" key="7">
    <source>
        <dbReference type="SAM" id="Phobius"/>
    </source>
</evidence>
<evidence type="ECO:0000256" key="6">
    <source>
        <dbReference type="ARBA" id="ARBA00023136"/>
    </source>
</evidence>
<dbReference type="InterPro" id="IPR011701">
    <property type="entry name" value="MFS"/>
</dbReference>
<dbReference type="CDD" id="cd17324">
    <property type="entry name" value="MFS_NepI_like"/>
    <property type="match status" value="1"/>
</dbReference>
<evidence type="ECO:0000256" key="5">
    <source>
        <dbReference type="ARBA" id="ARBA00022989"/>
    </source>
</evidence>
<keyword evidence="5 7" id="KW-1133">Transmembrane helix</keyword>
<evidence type="ECO:0000256" key="4">
    <source>
        <dbReference type="ARBA" id="ARBA00022692"/>
    </source>
</evidence>